<reference evidence="3" key="1">
    <citation type="journal article" date="2020" name="Stud. Mycol.">
        <title>101 Dothideomycetes genomes: a test case for predicting lifestyles and emergence of pathogens.</title>
        <authorList>
            <person name="Haridas S."/>
            <person name="Albert R."/>
            <person name="Binder M."/>
            <person name="Bloem J."/>
            <person name="Labutti K."/>
            <person name="Salamov A."/>
            <person name="Andreopoulos B."/>
            <person name="Baker S."/>
            <person name="Barry K."/>
            <person name="Bills G."/>
            <person name="Bluhm B."/>
            <person name="Cannon C."/>
            <person name="Castanera R."/>
            <person name="Culley D."/>
            <person name="Daum C."/>
            <person name="Ezra D."/>
            <person name="Gonzalez J."/>
            <person name="Henrissat B."/>
            <person name="Kuo A."/>
            <person name="Liang C."/>
            <person name="Lipzen A."/>
            <person name="Lutzoni F."/>
            <person name="Magnuson J."/>
            <person name="Mondo S."/>
            <person name="Nolan M."/>
            <person name="Ohm R."/>
            <person name="Pangilinan J."/>
            <person name="Park H.-J."/>
            <person name="Ramirez L."/>
            <person name="Alfaro M."/>
            <person name="Sun H."/>
            <person name="Tritt A."/>
            <person name="Yoshinaga Y."/>
            <person name="Zwiers L.-H."/>
            <person name="Turgeon B."/>
            <person name="Goodwin S."/>
            <person name="Spatafora J."/>
            <person name="Crous P."/>
            <person name="Grigoriev I."/>
        </authorList>
    </citation>
    <scope>NUCLEOTIDE SEQUENCE</scope>
    <source>
        <strain evidence="3">CBS 627.86</strain>
    </source>
</reference>
<evidence type="ECO:0000313" key="4">
    <source>
        <dbReference type="Proteomes" id="UP000799770"/>
    </source>
</evidence>
<proteinExistence type="predicted"/>
<feature type="region of interest" description="Disordered" evidence="1">
    <location>
        <begin position="37"/>
        <end position="57"/>
    </location>
</feature>
<feature type="domain" description="Heterokaryon incompatibility" evidence="2">
    <location>
        <begin position="23"/>
        <end position="156"/>
    </location>
</feature>
<dbReference type="OrthoDB" id="5135333at2759"/>
<dbReference type="Proteomes" id="UP000799770">
    <property type="component" value="Unassembled WGS sequence"/>
</dbReference>
<dbReference type="PANTHER" id="PTHR33112">
    <property type="entry name" value="DOMAIN PROTEIN, PUTATIVE-RELATED"/>
    <property type="match status" value="1"/>
</dbReference>
<evidence type="ECO:0000256" key="1">
    <source>
        <dbReference type="SAM" id="MobiDB-lite"/>
    </source>
</evidence>
<sequence length="211" mass="23974">MQIIETDFEEAVKPDPYCYHVDYVALSYTWGTASMDHGHSRGTTPAHSRTNSSLNGWARDPLYTQSGTGSGRQPTKLTSNNLSYMLHEGALDSQTVYIPATIRDAIDVTRRAGQRYLWVDSLCIIQEERHPDNEANIARMSRIYGEALFTIVAAASLQFYYGRRLLLWKCAFGSFCRRFLLAPGLAYIALNFMEFVKKLQRILSKIYNALI</sequence>
<dbReference type="Pfam" id="PF06985">
    <property type="entry name" value="HET"/>
    <property type="match status" value="1"/>
</dbReference>
<organism evidence="3 4">
    <name type="scientific">Lophiotrema nucula</name>
    <dbReference type="NCBI Taxonomy" id="690887"/>
    <lineage>
        <taxon>Eukaryota</taxon>
        <taxon>Fungi</taxon>
        <taxon>Dikarya</taxon>
        <taxon>Ascomycota</taxon>
        <taxon>Pezizomycotina</taxon>
        <taxon>Dothideomycetes</taxon>
        <taxon>Pleosporomycetidae</taxon>
        <taxon>Pleosporales</taxon>
        <taxon>Lophiotremataceae</taxon>
        <taxon>Lophiotrema</taxon>
    </lineage>
</organism>
<keyword evidence="4" id="KW-1185">Reference proteome</keyword>
<dbReference type="InterPro" id="IPR010730">
    <property type="entry name" value="HET"/>
</dbReference>
<accession>A0A6A5Z935</accession>
<dbReference type="EMBL" id="ML977321">
    <property type="protein sequence ID" value="KAF2116029.1"/>
    <property type="molecule type" value="Genomic_DNA"/>
</dbReference>
<dbReference type="PANTHER" id="PTHR33112:SF12">
    <property type="entry name" value="HETEROKARYON INCOMPATIBILITY DOMAIN-CONTAINING PROTEIN"/>
    <property type="match status" value="1"/>
</dbReference>
<protein>
    <submittedName>
        <fullName evidence="3">Heterokaryon incompatibility protein-domain-containing protein</fullName>
    </submittedName>
</protein>
<name>A0A6A5Z935_9PLEO</name>
<gene>
    <name evidence="3" type="ORF">BDV96DRAFT_645382</name>
</gene>
<evidence type="ECO:0000259" key="2">
    <source>
        <dbReference type="Pfam" id="PF06985"/>
    </source>
</evidence>
<feature type="compositionally biased region" description="Polar residues" evidence="1">
    <location>
        <begin position="41"/>
        <end position="55"/>
    </location>
</feature>
<evidence type="ECO:0000313" key="3">
    <source>
        <dbReference type="EMBL" id="KAF2116029.1"/>
    </source>
</evidence>
<dbReference type="AlphaFoldDB" id="A0A6A5Z935"/>